<sequence length="950" mass="101014">MQDVAAAFRTKYEAKESRGKLTDQQVQYKPEGAPALDLTISTSKKEAAATFYYGNVNGAENSTFYLKVLANEVSGAILMRESKKYFEFSSTSAGLVYLTEQDIDKKLCVDFESASQVSGTNARTGVGAVALLESLPGATAVVLLDFDGHTVSGTTWNSQFTSGNVITAAPANLTSVEILETWKLISEDFRPFALNITTNEAVFNNAPVNMRVRAVFTPTNYFFQNAGGVAYVGSFAWGGTAYGETPAFIFNTTSKYAGEAGSHEIGHALNLHHDGRANPIEEYYEGHADWAPIMGVGYYRDLVQWSKGDYPNANQYEDDLAVITTQNGFGYRPDDHGNTFGAATPIVLDSSGNIVAASNKGVISTRADIDVFSINLTGMPVTLTVDPEPIYGNLDVILTLKNAANVTVAQADPTTLGASVSGTFPAGTYYLHIDGTKGALGADTDYSSLGNYFISGAISNQFSLSVTINGNGTVTKNPDQATYAKGSTVTLKANPATGFQFSGWSGDTTTTANPLTLIMNSNKNITATFTSISNAGVTGYNLIDASTNQLIQPLVSGAVLNLATLPNRKLNIQAVTNPTIVGSVAFKLSGRQSKTRSDESGPHYSLHGDNDGDYSSWTPPVGNYTLKARTYTGPNGSGKASAYTTITFTVIDQVNATLYSLNVATSGSGTVAKSPHQTSYLKGSKVTLTAVPEPGYHFSGWSGDATGTSNPLKVTMNSSKNITATFTAIEVTSFNLINASTNQLIQPLVSGAVLNLATLPNRKLNIQAVTNPAIVGSVAFKLSGRQSKTRSDESGPHYSLQGDNNGDYSSWIPPVGSYTLKARTYTGPNGNGTASAYTTITFTIIDEAIVNTRLAAKGNYTKTVGEQDVKVSPNPFKDALILELQPGIKAEKATIALTTLVGKIVYQKEVSVHGNLQTIELNDLAALSSGLYLLRLQFDEKTIILKVVKQ</sequence>
<name>A0ABS1C1U1_9BACT</name>
<keyword evidence="4" id="KW-0378">Hydrolase</keyword>
<accession>A0ABS1C1U1</accession>
<keyword evidence="4" id="KW-0645">Protease</keyword>
<proteinExistence type="predicted"/>
<dbReference type="NCBIfam" id="TIGR02543">
    <property type="entry name" value="List_Bact_rpt"/>
    <property type="match status" value="1"/>
</dbReference>
<gene>
    <name evidence="4" type="ORF">I5M27_10280</name>
</gene>
<dbReference type="InterPro" id="IPR044060">
    <property type="entry name" value="Bacterial_rp_domain"/>
</dbReference>
<dbReference type="Proteomes" id="UP000644147">
    <property type="component" value="Unassembled WGS sequence"/>
</dbReference>
<comment type="caution">
    <text evidence="4">The sequence shown here is derived from an EMBL/GenBank/DDBJ whole genome shotgun (WGS) entry which is preliminary data.</text>
</comment>
<keyword evidence="5" id="KW-1185">Reference proteome</keyword>
<evidence type="ECO:0000313" key="5">
    <source>
        <dbReference type="Proteomes" id="UP000644147"/>
    </source>
</evidence>
<dbReference type="NCBIfam" id="TIGR04183">
    <property type="entry name" value="Por_Secre_tail"/>
    <property type="match status" value="1"/>
</dbReference>
<feature type="domain" description="Bacterial repeat" evidence="3">
    <location>
        <begin position="464"/>
        <end position="532"/>
    </location>
</feature>
<dbReference type="Pfam" id="PF18962">
    <property type="entry name" value="Por_Secre_tail"/>
    <property type="match status" value="1"/>
</dbReference>
<dbReference type="InterPro" id="IPR013378">
    <property type="entry name" value="InlB-like_B-rpt"/>
</dbReference>
<evidence type="ECO:0000259" key="3">
    <source>
        <dbReference type="Pfam" id="PF18998"/>
    </source>
</evidence>
<feature type="compositionally biased region" description="Basic and acidic residues" evidence="1">
    <location>
        <begin position="595"/>
        <end position="610"/>
    </location>
</feature>
<dbReference type="GO" id="GO:0008237">
    <property type="term" value="F:metallopeptidase activity"/>
    <property type="evidence" value="ECO:0007669"/>
    <property type="project" value="UniProtKB-KW"/>
</dbReference>
<feature type="region of interest" description="Disordered" evidence="1">
    <location>
        <begin position="591"/>
        <end position="612"/>
    </location>
</feature>
<dbReference type="RefSeq" id="WP_200506121.1">
    <property type="nucleotide sequence ID" value="NZ_JAEHFX010000004.1"/>
</dbReference>
<evidence type="ECO:0000259" key="2">
    <source>
        <dbReference type="Pfam" id="PF18962"/>
    </source>
</evidence>
<reference evidence="4 5" key="1">
    <citation type="submission" date="2020-12" db="EMBL/GenBank/DDBJ databases">
        <title>Bacterial novel species Adhaeribacter sp. BT258 isolated from soil.</title>
        <authorList>
            <person name="Jung H.-Y."/>
        </authorList>
    </citation>
    <scope>NUCLEOTIDE SEQUENCE [LARGE SCALE GENOMIC DNA]</scope>
    <source>
        <strain evidence="4 5">BT258</strain>
    </source>
</reference>
<feature type="domain" description="Secretion system C-terminal sorting" evidence="2">
    <location>
        <begin position="872"/>
        <end position="947"/>
    </location>
</feature>
<organism evidence="4 5">
    <name type="scientific">Adhaeribacter terrigena</name>
    <dbReference type="NCBI Taxonomy" id="2793070"/>
    <lineage>
        <taxon>Bacteria</taxon>
        <taxon>Pseudomonadati</taxon>
        <taxon>Bacteroidota</taxon>
        <taxon>Cytophagia</taxon>
        <taxon>Cytophagales</taxon>
        <taxon>Hymenobacteraceae</taxon>
        <taxon>Adhaeribacter</taxon>
    </lineage>
</organism>
<protein>
    <submittedName>
        <fullName evidence="4">Zinc-dependent metalloprotease</fullName>
    </submittedName>
</protein>
<dbReference type="InterPro" id="IPR026444">
    <property type="entry name" value="Secre_tail"/>
</dbReference>
<dbReference type="Pfam" id="PF18998">
    <property type="entry name" value="Flg_new_2"/>
    <property type="match status" value="2"/>
</dbReference>
<dbReference type="SUPFAM" id="SSF55486">
    <property type="entry name" value="Metalloproteases ('zincins'), catalytic domain"/>
    <property type="match status" value="1"/>
</dbReference>
<evidence type="ECO:0000313" key="4">
    <source>
        <dbReference type="EMBL" id="MBK0403374.1"/>
    </source>
</evidence>
<keyword evidence="4" id="KW-0482">Metalloprotease</keyword>
<evidence type="ECO:0000256" key="1">
    <source>
        <dbReference type="SAM" id="MobiDB-lite"/>
    </source>
</evidence>
<dbReference type="Gene3D" id="2.60.120.380">
    <property type="match status" value="1"/>
</dbReference>
<feature type="domain" description="Bacterial repeat" evidence="3">
    <location>
        <begin position="659"/>
        <end position="729"/>
    </location>
</feature>
<dbReference type="EMBL" id="JAEHFX010000004">
    <property type="protein sequence ID" value="MBK0403374.1"/>
    <property type="molecule type" value="Genomic_DNA"/>
</dbReference>